<evidence type="ECO:0000313" key="1">
    <source>
        <dbReference type="EMBL" id="CAI4051830.1"/>
    </source>
</evidence>
<accession>A0AA35J7Q2</accession>
<name>A0AA35J7Q2_SACK1</name>
<organism evidence="1 2">
    <name type="scientific">Saccharomyces kudriavzevii (strain ATCC MYA-4449 / AS 2.2408 / CBS 8840 / NBRC 1802 / NCYC 2889)</name>
    <name type="common">Yeast</name>
    <dbReference type="NCBI Taxonomy" id="226230"/>
    <lineage>
        <taxon>Eukaryota</taxon>
        <taxon>Fungi</taxon>
        <taxon>Dikarya</taxon>
        <taxon>Ascomycota</taxon>
        <taxon>Saccharomycotina</taxon>
        <taxon>Saccharomycetes</taxon>
        <taxon>Saccharomycetales</taxon>
        <taxon>Saccharomycetaceae</taxon>
        <taxon>Saccharomyces</taxon>
    </lineage>
</organism>
<gene>
    <name evidence="1" type="primary">SKDI15G3320</name>
    <name evidence="1" type="ORF">SKDI_15G3320</name>
</gene>
<sequence>MTFFPKVFDISKTDNSSTEEGSRSKILCNEHHPLDKGHFTATIRAFSNSIKLAMRGNPGPKETVPILQNEDAPHDVTAEEIEFQPICVAFSWFILGLAMACLLVCITLTLSSRSSSESEDYKAGTIPSSNINDEEKQLLFSDMA</sequence>
<reference evidence="1" key="1">
    <citation type="submission" date="2022-10" db="EMBL/GenBank/DDBJ databases">
        <authorList>
            <person name="Byrne P K."/>
        </authorList>
    </citation>
    <scope>NUCLEOTIDE SEQUENCE</scope>
    <source>
        <strain evidence="1">IFO1802</strain>
    </source>
</reference>
<dbReference type="OrthoDB" id="4040107at2759"/>
<dbReference type="EMBL" id="OX365910">
    <property type="protein sequence ID" value="CAI4051830.1"/>
    <property type="molecule type" value="Genomic_DNA"/>
</dbReference>
<proteinExistence type="predicted"/>
<evidence type="ECO:0000313" key="2">
    <source>
        <dbReference type="Proteomes" id="UP001162087"/>
    </source>
</evidence>
<dbReference type="Proteomes" id="UP001162087">
    <property type="component" value="Chromosome 15"/>
</dbReference>
<protein>
    <submittedName>
        <fullName evidence="1">Uncharacterized protein</fullName>
    </submittedName>
</protein>
<keyword evidence="2" id="KW-1185">Reference proteome</keyword>